<accession>B0DD18</accession>
<gene>
    <name evidence="2" type="ORF">LACBIDRAFT_327868</name>
</gene>
<proteinExistence type="predicted"/>
<evidence type="ECO:0000313" key="2">
    <source>
        <dbReference type="EMBL" id="EDR07536.1"/>
    </source>
</evidence>
<feature type="region of interest" description="Disordered" evidence="1">
    <location>
        <begin position="91"/>
        <end position="110"/>
    </location>
</feature>
<protein>
    <submittedName>
        <fullName evidence="2">Predicted protein</fullName>
    </submittedName>
</protein>
<dbReference type="EMBL" id="DS547104">
    <property type="protein sequence ID" value="EDR07536.1"/>
    <property type="molecule type" value="Genomic_DNA"/>
</dbReference>
<sequence length="110" mass="12579">MKVKEGGSPVGKYRKTRLNNTHDGENDHWLLSGEMAVNTVMALFGPYNQNKMTRRFMNYKILTEVLHFRGAIDVRQSGEFGILGSFHSASQMATTDEPKRLDVLRKPPRR</sequence>
<keyword evidence="3" id="KW-1185">Reference proteome</keyword>
<dbReference type="Proteomes" id="UP000001194">
    <property type="component" value="Unassembled WGS sequence"/>
</dbReference>
<reference evidence="2 3" key="1">
    <citation type="journal article" date="2008" name="Nature">
        <title>The genome of Laccaria bicolor provides insights into mycorrhizal symbiosis.</title>
        <authorList>
            <person name="Martin F."/>
            <person name="Aerts A."/>
            <person name="Ahren D."/>
            <person name="Brun A."/>
            <person name="Danchin E.G.J."/>
            <person name="Duchaussoy F."/>
            <person name="Gibon J."/>
            <person name="Kohler A."/>
            <person name="Lindquist E."/>
            <person name="Pereda V."/>
            <person name="Salamov A."/>
            <person name="Shapiro H.J."/>
            <person name="Wuyts J."/>
            <person name="Blaudez D."/>
            <person name="Buee M."/>
            <person name="Brokstein P."/>
            <person name="Canbaeck B."/>
            <person name="Cohen D."/>
            <person name="Courty P.E."/>
            <person name="Coutinho P.M."/>
            <person name="Delaruelle C."/>
            <person name="Detter J.C."/>
            <person name="Deveau A."/>
            <person name="DiFazio S."/>
            <person name="Duplessis S."/>
            <person name="Fraissinet-Tachet L."/>
            <person name="Lucic E."/>
            <person name="Frey-Klett P."/>
            <person name="Fourrey C."/>
            <person name="Feussner I."/>
            <person name="Gay G."/>
            <person name="Grimwood J."/>
            <person name="Hoegger P.J."/>
            <person name="Jain P."/>
            <person name="Kilaru S."/>
            <person name="Labbe J."/>
            <person name="Lin Y.C."/>
            <person name="Legue V."/>
            <person name="Le Tacon F."/>
            <person name="Marmeisse R."/>
            <person name="Melayah D."/>
            <person name="Montanini B."/>
            <person name="Muratet M."/>
            <person name="Nehls U."/>
            <person name="Niculita-Hirzel H."/>
            <person name="Oudot-Le Secq M.P."/>
            <person name="Peter M."/>
            <person name="Quesneville H."/>
            <person name="Rajashekar B."/>
            <person name="Reich M."/>
            <person name="Rouhier N."/>
            <person name="Schmutz J."/>
            <person name="Yin T."/>
            <person name="Chalot M."/>
            <person name="Henrissat B."/>
            <person name="Kuees U."/>
            <person name="Lucas S."/>
            <person name="Van de Peer Y."/>
            <person name="Podila G.K."/>
            <person name="Polle A."/>
            <person name="Pukkila P.J."/>
            <person name="Richardson P.M."/>
            <person name="Rouze P."/>
            <person name="Sanders I.R."/>
            <person name="Stajich J.E."/>
            <person name="Tunlid A."/>
            <person name="Tuskan G."/>
            <person name="Grigoriev I.V."/>
        </authorList>
    </citation>
    <scope>NUCLEOTIDE SEQUENCE [LARGE SCALE GENOMIC DNA]</scope>
    <source>
        <strain evidence="3">S238N-H82 / ATCC MYA-4686</strain>
    </source>
</reference>
<feature type="region of interest" description="Disordered" evidence="1">
    <location>
        <begin position="1"/>
        <end position="25"/>
    </location>
</feature>
<name>B0DD18_LACBS</name>
<evidence type="ECO:0000313" key="3">
    <source>
        <dbReference type="Proteomes" id="UP000001194"/>
    </source>
</evidence>
<dbReference type="RefSeq" id="XP_001881928.1">
    <property type="nucleotide sequence ID" value="XM_001881893.1"/>
</dbReference>
<organism evidence="3">
    <name type="scientific">Laccaria bicolor (strain S238N-H82 / ATCC MYA-4686)</name>
    <name type="common">Bicoloured deceiver</name>
    <name type="synonym">Laccaria laccata var. bicolor</name>
    <dbReference type="NCBI Taxonomy" id="486041"/>
    <lineage>
        <taxon>Eukaryota</taxon>
        <taxon>Fungi</taxon>
        <taxon>Dikarya</taxon>
        <taxon>Basidiomycota</taxon>
        <taxon>Agaricomycotina</taxon>
        <taxon>Agaricomycetes</taxon>
        <taxon>Agaricomycetidae</taxon>
        <taxon>Agaricales</taxon>
        <taxon>Agaricineae</taxon>
        <taxon>Hydnangiaceae</taxon>
        <taxon>Laccaria</taxon>
    </lineage>
</organism>
<dbReference type="HOGENOM" id="CLU_2171510_0_0_1"/>
<dbReference type="KEGG" id="lbc:LACBIDRAFT_327868"/>
<dbReference type="AlphaFoldDB" id="B0DD18"/>
<dbReference type="GeneID" id="6077638"/>
<evidence type="ECO:0000256" key="1">
    <source>
        <dbReference type="SAM" id="MobiDB-lite"/>
    </source>
</evidence>
<feature type="compositionally biased region" description="Basic and acidic residues" evidence="1">
    <location>
        <begin position="96"/>
        <end position="110"/>
    </location>
</feature>
<dbReference type="InParanoid" id="B0DD18"/>